<dbReference type="PANTHER" id="PTHR32552">
    <property type="entry name" value="FERRICHROME IRON RECEPTOR-RELATED"/>
    <property type="match status" value="1"/>
</dbReference>
<feature type="domain" description="TonB-dependent receptor-like beta-barrel" evidence="18">
    <location>
        <begin position="243"/>
        <end position="662"/>
    </location>
</feature>
<keyword evidence="8" id="KW-0408">Iron</keyword>
<keyword evidence="5" id="KW-0410">Iron transport</keyword>
<keyword evidence="13 14" id="KW-0998">Cell outer membrane</keyword>
<evidence type="ECO:0000313" key="20">
    <source>
        <dbReference type="EMBL" id="GGF65699.1"/>
    </source>
</evidence>
<dbReference type="PROSITE" id="PS52016">
    <property type="entry name" value="TONB_DEPENDENT_REC_3"/>
    <property type="match status" value="1"/>
</dbReference>
<keyword evidence="9" id="KW-0406">Ion transport</keyword>
<name>A0ABQ1VHJ8_9RHOB</name>
<comment type="similarity">
    <text evidence="2 14 15">Belongs to the TonB-dependent receptor family.</text>
</comment>
<dbReference type="InterPro" id="IPR039426">
    <property type="entry name" value="TonB-dep_rcpt-like"/>
</dbReference>
<dbReference type="InterPro" id="IPR037066">
    <property type="entry name" value="Plug_dom_sf"/>
</dbReference>
<evidence type="ECO:0000256" key="10">
    <source>
        <dbReference type="ARBA" id="ARBA00023077"/>
    </source>
</evidence>
<dbReference type="RefSeq" id="WP_188714693.1">
    <property type="nucleotide sequence ID" value="NZ_BMIV01000004.1"/>
</dbReference>
<dbReference type="Gene3D" id="2.170.130.10">
    <property type="entry name" value="TonB-dependent receptor, plug domain"/>
    <property type="match status" value="1"/>
</dbReference>
<reference evidence="21" key="1">
    <citation type="journal article" date="2019" name="Int. J. Syst. Evol. Microbiol.">
        <title>The Global Catalogue of Microorganisms (GCM) 10K type strain sequencing project: providing services to taxonomists for standard genome sequencing and annotation.</title>
        <authorList>
            <consortium name="The Broad Institute Genomics Platform"/>
            <consortium name="The Broad Institute Genome Sequencing Center for Infectious Disease"/>
            <person name="Wu L."/>
            <person name="Ma J."/>
        </authorList>
    </citation>
    <scope>NUCLEOTIDE SEQUENCE [LARGE SCALE GENOMIC DNA]</scope>
    <source>
        <strain evidence="21">CGMCC 1.15419</strain>
    </source>
</reference>
<dbReference type="InterPro" id="IPR012910">
    <property type="entry name" value="Plug_dom"/>
</dbReference>
<evidence type="ECO:0000256" key="1">
    <source>
        <dbReference type="ARBA" id="ARBA00004571"/>
    </source>
</evidence>
<evidence type="ECO:0000256" key="14">
    <source>
        <dbReference type="PROSITE-ProRule" id="PRU01360"/>
    </source>
</evidence>
<keyword evidence="4 14" id="KW-1134">Transmembrane beta strand</keyword>
<dbReference type="Pfam" id="PF00593">
    <property type="entry name" value="TonB_dep_Rec_b-barrel"/>
    <property type="match status" value="1"/>
</dbReference>
<gene>
    <name evidence="20" type="primary">foxA</name>
    <name evidence="20" type="ORF">GCM10011402_17290</name>
</gene>
<keyword evidence="10 15" id="KW-0798">TonB box</keyword>
<evidence type="ECO:0000256" key="3">
    <source>
        <dbReference type="ARBA" id="ARBA00022448"/>
    </source>
</evidence>
<evidence type="ECO:0000256" key="8">
    <source>
        <dbReference type="ARBA" id="ARBA00023004"/>
    </source>
</evidence>
<dbReference type="Gene3D" id="2.40.170.20">
    <property type="entry name" value="TonB-dependent receptor, beta-barrel domain"/>
    <property type="match status" value="1"/>
</dbReference>
<sequence length="691" mass="75554">MHRPLIACLLAGVAALPAMAQDAPYVLSEITLEAESDTTLVQDGYVPGISRTATKLDTPVGKIPQAVTIITQDQIEDQAPRTLNEALGYTAAANPNNYGFDTRFDAFFLRGLPAYYNGYFRDGLRQYNAPTAWFKSEPYGLEGVAVLKGPNSSLYGVSGPGGIVNLITKRPKNERYREIELTTGANDRAQIAGDISGPVSEGSEFSYRLTGLARKANSDLPGYADDKTYFAPALSWDNGVTRATLLAEVSNSLTGGTAAFYSPPFGTPGYGKLTDLYEGDPDYNDFEQDQWRLGYEVEHDLNDSVTLRQSFRAASVDIDLEYSGHYPVGADLARYWGHYKENIDTLVLDNGLRWSVNTGPVSHEILAGIDMTRADYKSYRHDGFISASETAAAALSSNGAQEQRQKGVYLHDQMQWGNWQAFASARWDSVETTTTAPDGSKSTQDDTGRSGRLALSYDWTNGIMVYGSVSTSFAPNIGFVYDDPADDSTQRAARPTQSTQREIGLKYAPEGTNLLLSAAVFDIDQRDGTVLDVSTGENRQRQLDLNSRGFELEAQANWDNGWGVIASYAHQRVKTERGLPGTVGKELSGVPNDTLSLWGKYDVQSGPARGLGLAAGLRYVGESYGDDANAITNDDRVFVDLGVSYQPAQLPGVEMQLNVKNVFDQQKQTCTAGYCYRDEGRTWTASLSRRF</sequence>
<comment type="caution">
    <text evidence="20">The sequence shown here is derived from an EMBL/GenBank/DDBJ whole genome shotgun (WGS) entry which is preliminary data.</text>
</comment>
<evidence type="ECO:0000256" key="16">
    <source>
        <dbReference type="SAM" id="MobiDB-lite"/>
    </source>
</evidence>
<evidence type="ECO:0000256" key="7">
    <source>
        <dbReference type="ARBA" id="ARBA00022729"/>
    </source>
</evidence>
<evidence type="ECO:0000256" key="6">
    <source>
        <dbReference type="ARBA" id="ARBA00022692"/>
    </source>
</evidence>
<dbReference type="InterPro" id="IPR000531">
    <property type="entry name" value="Beta-barrel_TonB"/>
</dbReference>
<evidence type="ECO:0000256" key="15">
    <source>
        <dbReference type="RuleBase" id="RU003357"/>
    </source>
</evidence>
<dbReference type="SUPFAM" id="SSF56935">
    <property type="entry name" value="Porins"/>
    <property type="match status" value="1"/>
</dbReference>
<evidence type="ECO:0000259" key="18">
    <source>
        <dbReference type="Pfam" id="PF00593"/>
    </source>
</evidence>
<evidence type="ECO:0000256" key="5">
    <source>
        <dbReference type="ARBA" id="ARBA00022496"/>
    </source>
</evidence>
<evidence type="ECO:0000256" key="12">
    <source>
        <dbReference type="ARBA" id="ARBA00023170"/>
    </source>
</evidence>
<dbReference type="InterPro" id="IPR010105">
    <property type="entry name" value="TonB_sidphr_rcpt"/>
</dbReference>
<proteinExistence type="inferred from homology"/>
<evidence type="ECO:0000259" key="19">
    <source>
        <dbReference type="Pfam" id="PF07715"/>
    </source>
</evidence>
<dbReference type="CDD" id="cd01347">
    <property type="entry name" value="ligand_gated_channel"/>
    <property type="match status" value="1"/>
</dbReference>
<dbReference type="PANTHER" id="PTHR32552:SF68">
    <property type="entry name" value="FERRICHROME OUTER MEMBRANE TRANSPORTER_PHAGE RECEPTOR"/>
    <property type="match status" value="1"/>
</dbReference>
<keyword evidence="6 14" id="KW-0812">Transmembrane</keyword>
<evidence type="ECO:0000256" key="11">
    <source>
        <dbReference type="ARBA" id="ARBA00023136"/>
    </source>
</evidence>
<feature type="domain" description="TonB-dependent receptor plug" evidence="19">
    <location>
        <begin position="62"/>
        <end position="163"/>
    </location>
</feature>
<keyword evidence="11 14" id="KW-0472">Membrane</keyword>
<comment type="subcellular location">
    <subcellularLocation>
        <location evidence="1 14">Cell outer membrane</location>
        <topology evidence="1 14">Multi-pass membrane protein</topology>
    </subcellularLocation>
</comment>
<dbReference type="NCBIfam" id="TIGR01783">
    <property type="entry name" value="TonB-siderophor"/>
    <property type="match status" value="1"/>
</dbReference>
<dbReference type="EMBL" id="BMIV01000004">
    <property type="protein sequence ID" value="GGF65699.1"/>
    <property type="molecule type" value="Genomic_DNA"/>
</dbReference>
<accession>A0ABQ1VHJ8</accession>
<evidence type="ECO:0000256" key="2">
    <source>
        <dbReference type="ARBA" id="ARBA00009810"/>
    </source>
</evidence>
<evidence type="ECO:0000313" key="21">
    <source>
        <dbReference type="Proteomes" id="UP000640509"/>
    </source>
</evidence>
<evidence type="ECO:0000256" key="4">
    <source>
        <dbReference type="ARBA" id="ARBA00022452"/>
    </source>
</evidence>
<evidence type="ECO:0000256" key="17">
    <source>
        <dbReference type="SAM" id="SignalP"/>
    </source>
</evidence>
<evidence type="ECO:0000256" key="13">
    <source>
        <dbReference type="ARBA" id="ARBA00023237"/>
    </source>
</evidence>
<organism evidence="20 21">
    <name type="scientific">Paracoccus acridae</name>
    <dbReference type="NCBI Taxonomy" id="1795310"/>
    <lineage>
        <taxon>Bacteria</taxon>
        <taxon>Pseudomonadati</taxon>
        <taxon>Pseudomonadota</taxon>
        <taxon>Alphaproteobacteria</taxon>
        <taxon>Rhodobacterales</taxon>
        <taxon>Paracoccaceae</taxon>
        <taxon>Paracoccus</taxon>
    </lineage>
</organism>
<dbReference type="Proteomes" id="UP000640509">
    <property type="component" value="Unassembled WGS sequence"/>
</dbReference>
<dbReference type="Pfam" id="PF07715">
    <property type="entry name" value="Plug"/>
    <property type="match status" value="1"/>
</dbReference>
<dbReference type="InterPro" id="IPR036942">
    <property type="entry name" value="Beta-barrel_TonB_sf"/>
</dbReference>
<keyword evidence="3 14" id="KW-0813">Transport</keyword>
<feature type="chain" id="PRO_5047202968" evidence="17">
    <location>
        <begin position="21"/>
        <end position="691"/>
    </location>
</feature>
<evidence type="ECO:0000256" key="9">
    <source>
        <dbReference type="ARBA" id="ARBA00023065"/>
    </source>
</evidence>
<keyword evidence="12" id="KW-0675">Receptor</keyword>
<keyword evidence="21" id="KW-1185">Reference proteome</keyword>
<keyword evidence="7 17" id="KW-0732">Signal</keyword>
<protein>
    <submittedName>
        <fullName evidence="20">Ligand-gated channel</fullName>
    </submittedName>
</protein>
<feature type="region of interest" description="Disordered" evidence="16">
    <location>
        <begin position="430"/>
        <end position="451"/>
    </location>
</feature>
<feature type="compositionally biased region" description="Polar residues" evidence="16">
    <location>
        <begin position="430"/>
        <end position="442"/>
    </location>
</feature>
<feature type="signal peptide" evidence="17">
    <location>
        <begin position="1"/>
        <end position="20"/>
    </location>
</feature>